<dbReference type="PANTHER" id="PTHR33375:SF1">
    <property type="entry name" value="CHROMOSOME-PARTITIONING PROTEIN PARB-RELATED"/>
    <property type="match status" value="1"/>
</dbReference>
<dbReference type="GO" id="GO:0007059">
    <property type="term" value="P:chromosome segregation"/>
    <property type="evidence" value="ECO:0007669"/>
    <property type="project" value="UniProtKB-KW"/>
</dbReference>
<dbReference type="SMART" id="SM00470">
    <property type="entry name" value="ParB"/>
    <property type="match status" value="1"/>
</dbReference>
<dbReference type="InterPro" id="IPR003115">
    <property type="entry name" value="ParB_N"/>
</dbReference>
<evidence type="ECO:0000313" key="6">
    <source>
        <dbReference type="Proteomes" id="UP000177061"/>
    </source>
</evidence>
<dbReference type="FunFam" id="1.10.10.2830:FF:000001">
    <property type="entry name" value="Chromosome partitioning protein ParB"/>
    <property type="match status" value="1"/>
</dbReference>
<feature type="domain" description="ParB-like N-terminal" evidence="4">
    <location>
        <begin position="37"/>
        <end position="134"/>
    </location>
</feature>
<dbReference type="NCBIfam" id="TIGR00180">
    <property type="entry name" value="parB_part"/>
    <property type="match status" value="1"/>
</dbReference>
<dbReference type="Pfam" id="PF17762">
    <property type="entry name" value="HTH_ParB"/>
    <property type="match status" value="1"/>
</dbReference>
<dbReference type="GO" id="GO:0045881">
    <property type="term" value="P:positive regulation of sporulation resulting in formation of a cellular spore"/>
    <property type="evidence" value="ECO:0007669"/>
    <property type="project" value="TreeGrafter"/>
</dbReference>
<dbReference type="InterPro" id="IPR004437">
    <property type="entry name" value="ParB/RepB/Spo0J"/>
</dbReference>
<evidence type="ECO:0000259" key="4">
    <source>
        <dbReference type="SMART" id="SM00470"/>
    </source>
</evidence>
<dbReference type="STRING" id="1801997.A3J64_00805"/>
<dbReference type="GO" id="GO:0003677">
    <property type="term" value="F:DNA binding"/>
    <property type="evidence" value="ECO:0007669"/>
    <property type="project" value="UniProtKB-KW"/>
</dbReference>
<name>A0A1G2FHF1_9BACT</name>
<dbReference type="InterPro" id="IPR041468">
    <property type="entry name" value="HTH_ParB/Spo0J"/>
</dbReference>
<dbReference type="CDD" id="cd16393">
    <property type="entry name" value="SPO0J_N"/>
    <property type="match status" value="1"/>
</dbReference>
<dbReference type="Pfam" id="PF02195">
    <property type="entry name" value="ParB_N"/>
    <property type="match status" value="1"/>
</dbReference>
<dbReference type="SUPFAM" id="SSF110849">
    <property type="entry name" value="ParB/Sulfiredoxin"/>
    <property type="match status" value="1"/>
</dbReference>
<comment type="caution">
    <text evidence="5">The sequence shown here is derived from an EMBL/GenBank/DDBJ whole genome shotgun (WGS) entry which is preliminary data.</text>
</comment>
<keyword evidence="2" id="KW-0159">Chromosome partition</keyword>
<dbReference type="SUPFAM" id="SSF109709">
    <property type="entry name" value="KorB DNA-binding domain-like"/>
    <property type="match status" value="1"/>
</dbReference>
<keyword evidence="3" id="KW-0238">DNA-binding</keyword>
<dbReference type="PANTHER" id="PTHR33375">
    <property type="entry name" value="CHROMOSOME-PARTITIONING PROTEIN PARB-RELATED"/>
    <property type="match status" value="1"/>
</dbReference>
<dbReference type="CDD" id="cd00093">
    <property type="entry name" value="HTH_XRE"/>
    <property type="match status" value="1"/>
</dbReference>
<dbReference type="InterPro" id="IPR050336">
    <property type="entry name" value="Chromosome_partition/occlusion"/>
</dbReference>
<proteinExistence type="inferred from homology"/>
<dbReference type="AlphaFoldDB" id="A0A1G2FHF1"/>
<gene>
    <name evidence="5" type="ORF">A3J64_00805</name>
</gene>
<dbReference type="Gene3D" id="1.10.10.2830">
    <property type="match status" value="1"/>
</dbReference>
<reference evidence="5 6" key="1">
    <citation type="journal article" date="2016" name="Nat. Commun.">
        <title>Thousands of microbial genomes shed light on interconnected biogeochemical processes in an aquifer system.</title>
        <authorList>
            <person name="Anantharaman K."/>
            <person name="Brown C.T."/>
            <person name="Hug L.A."/>
            <person name="Sharon I."/>
            <person name="Castelle C.J."/>
            <person name="Probst A.J."/>
            <person name="Thomas B.C."/>
            <person name="Singh A."/>
            <person name="Wilkins M.J."/>
            <person name="Karaoz U."/>
            <person name="Brodie E.L."/>
            <person name="Williams K.H."/>
            <person name="Hubbard S.S."/>
            <person name="Banfield J.F."/>
        </authorList>
    </citation>
    <scope>NUCLEOTIDE SEQUENCE [LARGE SCALE GENOMIC DNA]</scope>
</reference>
<evidence type="ECO:0000256" key="1">
    <source>
        <dbReference type="ARBA" id="ARBA00006295"/>
    </source>
</evidence>
<evidence type="ECO:0000256" key="3">
    <source>
        <dbReference type="ARBA" id="ARBA00023125"/>
    </source>
</evidence>
<organism evidence="5 6">
    <name type="scientific">Candidatus Portnoybacteria bacterium RIFCSPHIGHO2_12_FULL_38_9</name>
    <dbReference type="NCBI Taxonomy" id="1801997"/>
    <lineage>
        <taxon>Bacteria</taxon>
        <taxon>Candidatus Portnoyibacteriota</taxon>
    </lineage>
</organism>
<accession>A0A1G2FHF1</accession>
<dbReference type="Gene3D" id="3.90.1530.30">
    <property type="match status" value="1"/>
</dbReference>
<dbReference type="FunFam" id="3.90.1530.30:FF:000001">
    <property type="entry name" value="Chromosome partitioning protein ParB"/>
    <property type="match status" value="1"/>
</dbReference>
<evidence type="ECO:0000256" key="2">
    <source>
        <dbReference type="ARBA" id="ARBA00022829"/>
    </source>
</evidence>
<evidence type="ECO:0000313" key="5">
    <source>
        <dbReference type="EMBL" id="OGZ37514.1"/>
    </source>
</evidence>
<dbReference type="InterPro" id="IPR001387">
    <property type="entry name" value="Cro/C1-type_HTH"/>
</dbReference>
<dbReference type="InterPro" id="IPR057240">
    <property type="entry name" value="ParB_dimer_C"/>
</dbReference>
<sequence length="297" mass="33754">MKGLQSLIPKKSSKLSSFIEGRIKKRNWFDLKKESVFNVEIGKIKPNPQQPRQEFNEENLKELAESIREHGVLQPLLVAKIEKPTKRGQRVQYQLVAGERRWRAAKAVGLSYVPVIIRDDSKRQKLEIALVENLQREDLNPIEAALAFKQLRDEFGLKQEEVAKRVGRSRVAVANYLRLLNLPIKIQKAITGGRLTAGHGKAILIAKPARQIALAQEIIKDNLSVREVEDRARKAAARIPLGGREAKNPIFKKIEKDLQEVLGNRVNITKRGRAGRLVLQFYSQEELDKLAGHLLRI</sequence>
<dbReference type="InterPro" id="IPR036086">
    <property type="entry name" value="ParB/Sulfiredoxin_sf"/>
</dbReference>
<comment type="similarity">
    <text evidence="1">Belongs to the ParB family.</text>
</comment>
<protein>
    <recommendedName>
        <fullName evidence="4">ParB-like N-terminal domain-containing protein</fullName>
    </recommendedName>
</protein>
<dbReference type="Pfam" id="PF23552">
    <property type="entry name" value="ParB_C"/>
    <property type="match status" value="1"/>
</dbReference>
<dbReference type="GO" id="GO:0005694">
    <property type="term" value="C:chromosome"/>
    <property type="evidence" value="ECO:0007669"/>
    <property type="project" value="TreeGrafter"/>
</dbReference>
<dbReference type="Proteomes" id="UP000177061">
    <property type="component" value="Unassembled WGS sequence"/>
</dbReference>
<dbReference type="EMBL" id="MHNB01000007">
    <property type="protein sequence ID" value="OGZ37514.1"/>
    <property type="molecule type" value="Genomic_DNA"/>
</dbReference>